<gene>
    <name evidence="2" type="ORF">GCK32_008565</name>
</gene>
<feature type="region of interest" description="Disordered" evidence="1">
    <location>
        <begin position="1"/>
        <end position="22"/>
    </location>
</feature>
<proteinExistence type="predicted"/>
<dbReference type="EMBL" id="WIXE01015703">
    <property type="protein sequence ID" value="KAK5973258.1"/>
    <property type="molecule type" value="Genomic_DNA"/>
</dbReference>
<sequence>MASKTMKIKDNHGVAGNIEQGGHAGEQQSIVHTVFLNVIRTRSVKRRESSCSFVVCTKSYQRLHRN</sequence>
<evidence type="ECO:0000313" key="2">
    <source>
        <dbReference type="EMBL" id="KAK5973258.1"/>
    </source>
</evidence>
<dbReference type="AlphaFoldDB" id="A0AAN8FMW7"/>
<name>A0AAN8FMW7_TRICO</name>
<reference evidence="2 3" key="1">
    <citation type="submission" date="2019-10" db="EMBL/GenBank/DDBJ databases">
        <title>Assembly and Annotation for the nematode Trichostrongylus colubriformis.</title>
        <authorList>
            <person name="Martin J."/>
        </authorList>
    </citation>
    <scope>NUCLEOTIDE SEQUENCE [LARGE SCALE GENOMIC DNA]</scope>
    <source>
        <strain evidence="2">G859</strain>
        <tissue evidence="2">Whole worm</tissue>
    </source>
</reference>
<evidence type="ECO:0000256" key="1">
    <source>
        <dbReference type="SAM" id="MobiDB-lite"/>
    </source>
</evidence>
<dbReference type="Proteomes" id="UP001331761">
    <property type="component" value="Unassembled WGS sequence"/>
</dbReference>
<accession>A0AAN8FMW7</accession>
<organism evidence="2 3">
    <name type="scientific">Trichostrongylus colubriformis</name>
    <name type="common">Black scour worm</name>
    <dbReference type="NCBI Taxonomy" id="6319"/>
    <lineage>
        <taxon>Eukaryota</taxon>
        <taxon>Metazoa</taxon>
        <taxon>Ecdysozoa</taxon>
        <taxon>Nematoda</taxon>
        <taxon>Chromadorea</taxon>
        <taxon>Rhabditida</taxon>
        <taxon>Rhabditina</taxon>
        <taxon>Rhabditomorpha</taxon>
        <taxon>Strongyloidea</taxon>
        <taxon>Trichostrongylidae</taxon>
        <taxon>Trichostrongylus</taxon>
    </lineage>
</organism>
<keyword evidence="3" id="KW-1185">Reference proteome</keyword>
<comment type="caution">
    <text evidence="2">The sequence shown here is derived from an EMBL/GenBank/DDBJ whole genome shotgun (WGS) entry which is preliminary data.</text>
</comment>
<evidence type="ECO:0000313" key="3">
    <source>
        <dbReference type="Proteomes" id="UP001331761"/>
    </source>
</evidence>
<protein>
    <submittedName>
        <fullName evidence="2">Uncharacterized protein</fullName>
    </submittedName>
</protein>